<protein>
    <submittedName>
        <fullName evidence="1">Uncharacterized protein</fullName>
    </submittedName>
</protein>
<dbReference type="Proteomes" id="UP000199165">
    <property type="component" value="Unassembled WGS sequence"/>
</dbReference>
<accession>A0A1I6X628</accession>
<evidence type="ECO:0000313" key="2">
    <source>
        <dbReference type="Proteomes" id="UP000199165"/>
    </source>
</evidence>
<organism evidence="1 2">
    <name type="scientific">Actinopolyspora righensis</name>
    <dbReference type="NCBI Taxonomy" id="995060"/>
    <lineage>
        <taxon>Bacteria</taxon>
        <taxon>Bacillati</taxon>
        <taxon>Actinomycetota</taxon>
        <taxon>Actinomycetes</taxon>
        <taxon>Actinopolysporales</taxon>
        <taxon>Actinopolysporaceae</taxon>
        <taxon>Actinopolyspora</taxon>
        <taxon>Actinopolyspora alba group</taxon>
    </lineage>
</organism>
<reference evidence="2" key="1">
    <citation type="submission" date="2016-10" db="EMBL/GenBank/DDBJ databases">
        <authorList>
            <person name="Varghese N."/>
            <person name="Submissions S."/>
        </authorList>
    </citation>
    <scope>NUCLEOTIDE SEQUENCE [LARGE SCALE GENOMIC DNA]</scope>
    <source>
        <strain evidence="2">DSM 45501</strain>
    </source>
</reference>
<proteinExistence type="predicted"/>
<keyword evidence="2" id="KW-1185">Reference proteome</keyword>
<dbReference type="AlphaFoldDB" id="A0A1I6X628"/>
<sequence length="123" mass="13903">MLNVLPDNDLDWRLLELEGPGGPFQGKYIDEIADSALNLPSGLRLSWRDVWELSATMVQAVDMLLVAVEPHDSSRHDSEIASGRYDECQFMAEVFDSGFLRIGVNQRRDDYSKIVENFLDLGV</sequence>
<gene>
    <name evidence="1" type="ORF">SAMN04487904_101238</name>
</gene>
<dbReference type="STRING" id="995060.SAMN04487904_101238"/>
<name>A0A1I6X628_9ACTN</name>
<evidence type="ECO:0000313" key="1">
    <source>
        <dbReference type="EMBL" id="SFT33755.1"/>
    </source>
</evidence>
<dbReference type="EMBL" id="FPAT01000001">
    <property type="protein sequence ID" value="SFT33755.1"/>
    <property type="molecule type" value="Genomic_DNA"/>
</dbReference>